<dbReference type="Gene3D" id="1.10.10.60">
    <property type="entry name" value="Homeodomain-like"/>
    <property type="match status" value="1"/>
</dbReference>
<dbReference type="Proteomes" id="UP000076630">
    <property type="component" value="Unassembled WGS sequence"/>
</dbReference>
<dbReference type="GO" id="GO:0003700">
    <property type="term" value="F:DNA-binding transcription factor activity"/>
    <property type="evidence" value="ECO:0007669"/>
    <property type="project" value="InterPro"/>
</dbReference>
<keyword evidence="7" id="KW-1185">Reference proteome</keyword>
<accession>A0A165RN78</accession>
<evidence type="ECO:0000313" key="7">
    <source>
        <dbReference type="Proteomes" id="UP000076630"/>
    </source>
</evidence>
<evidence type="ECO:0000259" key="4">
    <source>
        <dbReference type="PROSITE" id="PS01124"/>
    </source>
</evidence>
<dbReference type="SMART" id="SM00342">
    <property type="entry name" value="HTH_ARAC"/>
    <property type="match status" value="1"/>
</dbReference>
<sequence length="288" mass="33959">MIQGDIAAANASFIHVQIYDQQNIFDQANFGHPYRPTRSSFLFVKKGRLRVREQINEFEIIENSIFLIDVKYVYEIIEITPDAELRLLSYDRNFLETSSFKLHRLKVYRDLKTQLQRNFHLTQSEIDIFWTNVESLGYYLKNFNDVEYGQYIIENYFNIILYHLVSVATPRNEESINQMTSQQKITYKFVMLVSDHYLETKSVQFYADSLQLSIRHLSSVVKETSGKTPNEIINEFIFNEAKAQLSTTTIPIKQLASKLNFSDQYAFAHFFKKHQSISPTQYRGMFKL</sequence>
<dbReference type="AlphaFoldDB" id="A0A165RN78"/>
<dbReference type="PANTHER" id="PTHR43280">
    <property type="entry name" value="ARAC-FAMILY TRANSCRIPTIONAL REGULATOR"/>
    <property type="match status" value="1"/>
</dbReference>
<dbReference type="PANTHER" id="PTHR43280:SF32">
    <property type="entry name" value="TRANSCRIPTIONAL REGULATORY PROTEIN"/>
    <property type="match status" value="1"/>
</dbReference>
<evidence type="ECO:0000256" key="2">
    <source>
        <dbReference type="ARBA" id="ARBA00023125"/>
    </source>
</evidence>
<reference evidence="6 8" key="2">
    <citation type="submission" date="2016-10" db="EMBL/GenBank/DDBJ databases">
        <authorList>
            <person name="de Groot N.N."/>
        </authorList>
    </citation>
    <scope>NUCLEOTIDE SEQUENCE [LARGE SCALE GENOMIC DNA]</scope>
    <source>
        <strain evidence="6 8">DSM 23048</strain>
    </source>
</reference>
<dbReference type="RefSeq" id="WP_038986645.1">
    <property type="nucleotide sequence ID" value="NZ_FNYS01000019.1"/>
</dbReference>
<organism evidence="5 7">
    <name type="scientific">Myroides marinus</name>
    <dbReference type="NCBI Taxonomy" id="703342"/>
    <lineage>
        <taxon>Bacteria</taxon>
        <taxon>Pseudomonadati</taxon>
        <taxon>Bacteroidota</taxon>
        <taxon>Flavobacteriia</taxon>
        <taxon>Flavobacteriales</taxon>
        <taxon>Flavobacteriaceae</taxon>
        <taxon>Myroides</taxon>
    </lineage>
</organism>
<dbReference type="GeneID" id="82258190"/>
<evidence type="ECO:0000313" key="8">
    <source>
        <dbReference type="Proteomes" id="UP000183077"/>
    </source>
</evidence>
<evidence type="ECO:0000256" key="3">
    <source>
        <dbReference type="ARBA" id="ARBA00023163"/>
    </source>
</evidence>
<name>A0A165RN78_9FLAO</name>
<dbReference type="EMBL" id="FNYS01000019">
    <property type="protein sequence ID" value="SEJ24705.1"/>
    <property type="molecule type" value="Genomic_DNA"/>
</dbReference>
<dbReference type="GO" id="GO:0043565">
    <property type="term" value="F:sequence-specific DNA binding"/>
    <property type="evidence" value="ECO:0007669"/>
    <property type="project" value="InterPro"/>
</dbReference>
<proteinExistence type="predicted"/>
<dbReference type="PROSITE" id="PS01124">
    <property type="entry name" value="HTH_ARAC_FAMILY_2"/>
    <property type="match status" value="1"/>
</dbReference>
<evidence type="ECO:0000313" key="6">
    <source>
        <dbReference type="EMBL" id="SEJ24705.1"/>
    </source>
</evidence>
<dbReference type="InterPro" id="IPR009057">
    <property type="entry name" value="Homeodomain-like_sf"/>
</dbReference>
<keyword evidence="1" id="KW-0805">Transcription regulation</keyword>
<dbReference type="Proteomes" id="UP000183077">
    <property type="component" value="Unassembled WGS sequence"/>
</dbReference>
<dbReference type="OrthoDB" id="632644at2"/>
<dbReference type="EMBL" id="LQNU01000035">
    <property type="protein sequence ID" value="KZE83837.1"/>
    <property type="molecule type" value="Genomic_DNA"/>
</dbReference>
<dbReference type="InterPro" id="IPR018060">
    <property type="entry name" value="HTH_AraC"/>
</dbReference>
<feature type="domain" description="HTH araC/xylS-type" evidence="4">
    <location>
        <begin position="187"/>
        <end position="285"/>
    </location>
</feature>
<protein>
    <submittedName>
        <fullName evidence="5">AraC family transcriptional regulator</fullName>
    </submittedName>
    <submittedName>
        <fullName evidence="6">AraC-type DNA-binding protein</fullName>
    </submittedName>
</protein>
<keyword evidence="2 6" id="KW-0238">DNA-binding</keyword>
<gene>
    <name evidence="5" type="ORF">AV926_04025</name>
    <name evidence="6" type="ORF">SAMN04488018_11926</name>
</gene>
<evidence type="ECO:0000256" key="1">
    <source>
        <dbReference type="ARBA" id="ARBA00023015"/>
    </source>
</evidence>
<dbReference type="SUPFAM" id="SSF46689">
    <property type="entry name" value="Homeodomain-like"/>
    <property type="match status" value="1"/>
</dbReference>
<dbReference type="Pfam" id="PF12833">
    <property type="entry name" value="HTH_18"/>
    <property type="match status" value="1"/>
</dbReference>
<reference evidence="5 7" key="1">
    <citation type="submission" date="2016-01" db="EMBL/GenBank/DDBJ databases">
        <title>Whole genome sequencing of Myroides marinus L41.</title>
        <authorList>
            <person name="Hong K.W."/>
        </authorList>
    </citation>
    <scope>NUCLEOTIDE SEQUENCE [LARGE SCALE GENOMIC DNA]</scope>
    <source>
        <strain evidence="5 7">L41</strain>
    </source>
</reference>
<keyword evidence="3" id="KW-0804">Transcription</keyword>
<evidence type="ECO:0000313" key="5">
    <source>
        <dbReference type="EMBL" id="KZE83837.1"/>
    </source>
</evidence>